<organism evidence="1 2">
    <name type="scientific">Faucicola atlantae</name>
    <dbReference type="NCBI Taxonomy" id="34059"/>
    <lineage>
        <taxon>Bacteria</taxon>
        <taxon>Pseudomonadati</taxon>
        <taxon>Pseudomonadota</taxon>
        <taxon>Gammaproteobacteria</taxon>
        <taxon>Moraxellales</taxon>
        <taxon>Moraxellaceae</taxon>
        <taxon>Faucicola</taxon>
    </lineage>
</organism>
<comment type="caution">
    <text evidence="1">The sequence shown here is derived from an EMBL/GenBank/DDBJ whole genome shotgun (WGS) entry which is preliminary data.</text>
</comment>
<dbReference type="AlphaFoldDB" id="A0A1B8QFK9"/>
<reference evidence="1 2" key="1">
    <citation type="submission" date="2016-06" db="EMBL/GenBank/DDBJ databases">
        <title>Draft genome of Moraxella atlantae CCUG 66109.</title>
        <authorList>
            <person name="Salva-Serra F."/>
            <person name="Engstrom-Jakobsson H."/>
            <person name="Thorell K."/>
            <person name="Gonzales-Siles L."/>
            <person name="Karlsson R."/>
            <person name="Boulund F."/>
            <person name="Engstrand L."/>
            <person name="Kristiansson E."/>
            <person name="Moore E."/>
        </authorList>
    </citation>
    <scope>NUCLEOTIDE SEQUENCE [LARGE SCALE GENOMIC DNA]</scope>
    <source>
        <strain evidence="1 2">CCUG 66109</strain>
    </source>
</reference>
<dbReference type="Proteomes" id="UP000092508">
    <property type="component" value="Unassembled WGS sequence"/>
</dbReference>
<dbReference type="RefSeq" id="WP_067234623.1">
    <property type="nucleotide sequence ID" value="NZ_LZMZ01000004.1"/>
</dbReference>
<dbReference type="EMBL" id="LZMZ01000004">
    <property type="protein sequence ID" value="OBX80753.1"/>
    <property type="molecule type" value="Genomic_DNA"/>
</dbReference>
<dbReference type="STRING" id="34059.A9308_02945"/>
<evidence type="ECO:0000313" key="1">
    <source>
        <dbReference type="EMBL" id="OBX80753.1"/>
    </source>
</evidence>
<proteinExistence type="predicted"/>
<accession>A0A1B8QFK9</accession>
<protein>
    <submittedName>
        <fullName evidence="1">Uncharacterized protein</fullName>
    </submittedName>
</protein>
<name>A0A1B8QFK9_9GAMM</name>
<dbReference type="OrthoDB" id="6717554at2"/>
<sequence>MYKTNLDDTRWEEMEVSAERSTEAGIEKMMLEFVEQDDGKLVLRAAHSDEAPLVAIEFSDEVRKMLGADSKYIGQHMIHAAIQSFMQRQVSQWHANVYDEEPAHFS</sequence>
<gene>
    <name evidence="1" type="ORF">A9308_02945</name>
</gene>
<evidence type="ECO:0000313" key="2">
    <source>
        <dbReference type="Proteomes" id="UP000092508"/>
    </source>
</evidence>